<feature type="transmembrane region" description="Helical" evidence="1">
    <location>
        <begin position="13"/>
        <end position="34"/>
    </location>
</feature>
<proteinExistence type="predicted"/>
<reference evidence="2 3" key="1">
    <citation type="submission" date="2012-06" db="EMBL/GenBank/DDBJ databases">
        <title>Genomic characterization of five bacteriophages specific for Yersinia species.</title>
        <authorList>
            <person name="Skurnik M."/>
            <person name="Nawaz A."/>
            <person name="Happonen L."/>
            <person name="Butcher S."/>
            <person name="Mattinen L."/>
        </authorList>
    </citation>
    <scope>NUCLEOTIDE SEQUENCE [LARGE SCALE GENOMIC DNA]</scope>
</reference>
<keyword evidence="1" id="KW-0472">Membrane</keyword>
<keyword evidence="1" id="KW-1133">Transmembrane helix</keyword>
<gene>
    <name evidence="2" type="primary">g090</name>
    <name evidence="2" type="ORF">BN80_090</name>
</gene>
<organismHost>
    <name type="scientific">Yersinia enterocolitica</name>
    <dbReference type="NCBI Taxonomy" id="630"/>
</organismHost>
<keyword evidence="3" id="KW-1185">Reference proteome</keyword>
<sequence>MATHTFAPKGGKVWTAIKCSIIALFYPLWIFYLLNRGKI</sequence>
<evidence type="ECO:0000256" key="1">
    <source>
        <dbReference type="SAM" id="Phobius"/>
    </source>
</evidence>
<dbReference type="GeneID" id="14295574"/>
<dbReference type="Proteomes" id="UP000002909">
    <property type="component" value="Segment"/>
</dbReference>
<dbReference type="RefSeq" id="YP_007235923.1">
    <property type="nucleotide sequence ID" value="NC_019909.1"/>
</dbReference>
<name>I7LH59_BPPR1</name>
<organism evidence="2 3">
    <name type="scientific">Yersinia phage phiR1-RT</name>
    <dbReference type="NCBI Taxonomy" id="1206558"/>
    <lineage>
        <taxon>Viruses</taxon>
        <taxon>Duplodnaviria</taxon>
        <taxon>Heunggongvirae</taxon>
        <taxon>Uroviricota</taxon>
        <taxon>Caudoviricetes</taxon>
        <taxon>Pantevenvirales</taxon>
        <taxon>Straboviridae</taxon>
        <taxon>Tevenvirinae</taxon>
        <taxon>Tegunavirus</taxon>
        <taxon>Tegunavirus r1rt</taxon>
    </lineage>
</organism>
<dbReference type="EMBL" id="HE956709">
    <property type="protein sequence ID" value="CCI88664.1"/>
    <property type="molecule type" value="Genomic_DNA"/>
</dbReference>
<evidence type="ECO:0000313" key="3">
    <source>
        <dbReference type="Proteomes" id="UP000002909"/>
    </source>
</evidence>
<protein>
    <submittedName>
        <fullName evidence="2">Uncharacterized protein</fullName>
    </submittedName>
</protein>
<dbReference type="KEGG" id="vg:14295574"/>
<accession>I7LH59</accession>
<evidence type="ECO:0000313" key="2">
    <source>
        <dbReference type="EMBL" id="CCI88664.1"/>
    </source>
</evidence>
<keyword evidence="1" id="KW-0812">Transmembrane</keyword>